<dbReference type="PROSITE" id="PS51318">
    <property type="entry name" value="TAT"/>
    <property type="match status" value="1"/>
</dbReference>
<feature type="coiled-coil region" evidence="5">
    <location>
        <begin position="275"/>
        <end position="302"/>
    </location>
</feature>
<dbReference type="EMBL" id="JAEUAK010000001">
    <property type="protein sequence ID" value="MBW9051145.1"/>
    <property type="molecule type" value="Genomic_DNA"/>
</dbReference>
<dbReference type="CDD" id="cd13603">
    <property type="entry name" value="PBP2_TRAP_Siap_TeaA_like"/>
    <property type="match status" value="1"/>
</dbReference>
<protein>
    <submittedName>
        <fullName evidence="6">TRAP transporter substrate-binding protein</fullName>
    </submittedName>
</protein>
<evidence type="ECO:0000256" key="5">
    <source>
        <dbReference type="SAM" id="Coils"/>
    </source>
</evidence>
<comment type="subcellular location">
    <subcellularLocation>
        <location evidence="1">Cell envelope</location>
    </subcellularLocation>
</comment>
<dbReference type="PIRSF" id="PIRSF006470">
    <property type="entry name" value="DctB"/>
    <property type="match status" value="1"/>
</dbReference>
<keyword evidence="7" id="KW-1185">Reference proteome</keyword>
<keyword evidence="4" id="KW-0732">Signal</keyword>
<dbReference type="InterPro" id="IPR004682">
    <property type="entry name" value="TRAP_DctP"/>
</dbReference>
<dbReference type="NCBIfam" id="TIGR00787">
    <property type="entry name" value="dctP"/>
    <property type="match status" value="1"/>
</dbReference>
<gene>
    <name evidence="6" type="ORF">JNB85_01815</name>
</gene>
<dbReference type="NCBIfam" id="NF037995">
    <property type="entry name" value="TRAP_S1"/>
    <property type="match status" value="1"/>
</dbReference>
<evidence type="ECO:0000256" key="2">
    <source>
        <dbReference type="ARBA" id="ARBA00009023"/>
    </source>
</evidence>
<dbReference type="InterPro" id="IPR038404">
    <property type="entry name" value="TRAP_DctP_sf"/>
</dbReference>
<organism evidence="6 7">
    <name type="scientific">Rhizobium mesosinicum</name>
    <dbReference type="NCBI Taxonomy" id="335017"/>
    <lineage>
        <taxon>Bacteria</taxon>
        <taxon>Pseudomonadati</taxon>
        <taxon>Pseudomonadota</taxon>
        <taxon>Alphaproteobacteria</taxon>
        <taxon>Hyphomicrobiales</taxon>
        <taxon>Rhizobiaceae</taxon>
        <taxon>Rhizobium/Agrobacterium group</taxon>
        <taxon>Rhizobium</taxon>
    </lineage>
</organism>
<accession>A0ABS7GP10</accession>
<evidence type="ECO:0000313" key="7">
    <source>
        <dbReference type="Proteomes" id="UP000717752"/>
    </source>
</evidence>
<proteinExistence type="inferred from homology"/>
<dbReference type="PANTHER" id="PTHR33376">
    <property type="match status" value="1"/>
</dbReference>
<dbReference type="RefSeq" id="WP_220332682.1">
    <property type="nucleotide sequence ID" value="NZ_JAEUAK010000001.1"/>
</dbReference>
<dbReference type="Proteomes" id="UP000717752">
    <property type="component" value="Unassembled WGS sequence"/>
</dbReference>
<evidence type="ECO:0000256" key="3">
    <source>
        <dbReference type="ARBA" id="ARBA00022448"/>
    </source>
</evidence>
<evidence type="ECO:0000256" key="1">
    <source>
        <dbReference type="ARBA" id="ARBA00004196"/>
    </source>
</evidence>
<comment type="caution">
    <text evidence="6">The sequence shown here is derived from an EMBL/GenBank/DDBJ whole genome shotgun (WGS) entry which is preliminary data.</text>
</comment>
<name>A0ABS7GP10_9HYPH</name>
<dbReference type="Gene3D" id="3.40.190.170">
    <property type="entry name" value="Bacterial extracellular solute-binding protein, family 7"/>
    <property type="match status" value="1"/>
</dbReference>
<dbReference type="PANTHER" id="PTHR33376:SF4">
    <property type="entry name" value="SIALIC ACID-BINDING PERIPLASMIC PROTEIN SIAP"/>
    <property type="match status" value="1"/>
</dbReference>
<evidence type="ECO:0000313" key="6">
    <source>
        <dbReference type="EMBL" id="MBW9051145.1"/>
    </source>
</evidence>
<sequence>MMMNRRTILKTGGIAALALATPAVLRAQGAEFRYRLGHPYPEDLPVHSRAKEAAEKIRNETGGRVEIGVYGNSALGGDTQMISQVRSGALQFYSGAGVIVSSFVPLAAISGVGFAFKDYPTIWSALDGSLGDHVRRAFASAGLHALDKCWDTGFRQTSSSTRAITKPEDFKGFKIRVPVSRAYTSLFEALGASPTSVNLAEVYSALQTKIVEGQENSIAVFSAAKFYEVQKFLSLTNHMWDGSWLLANGRAWEALPEDIRAIVATNFNEAAVLQRQDSEARNAQYRAQLGELSIQVNEVEAAPFKQVLRDAGYYQQWAERYGADAWSSLEEYAGKLA</sequence>
<dbReference type="InterPro" id="IPR018389">
    <property type="entry name" value="DctP_fam"/>
</dbReference>
<reference evidence="6 7" key="1">
    <citation type="journal article" date="2021" name="MBio">
        <title>Poor Competitiveness of Bradyrhizobium in Pigeon Pea Root Colonization in Indian Soils.</title>
        <authorList>
            <person name="Chalasani D."/>
            <person name="Basu A."/>
            <person name="Pullabhotla S.V.S.R.N."/>
            <person name="Jorrin B."/>
            <person name="Neal A.L."/>
            <person name="Poole P.S."/>
            <person name="Podile A.R."/>
            <person name="Tkacz A."/>
        </authorList>
    </citation>
    <scope>NUCLEOTIDE SEQUENCE [LARGE SCALE GENOMIC DNA]</scope>
    <source>
        <strain evidence="6 7">HU56</strain>
    </source>
</reference>
<keyword evidence="3" id="KW-0813">Transport</keyword>
<dbReference type="Pfam" id="PF03480">
    <property type="entry name" value="DctP"/>
    <property type="match status" value="1"/>
</dbReference>
<dbReference type="InterPro" id="IPR006311">
    <property type="entry name" value="TAT_signal"/>
</dbReference>
<evidence type="ECO:0000256" key="4">
    <source>
        <dbReference type="ARBA" id="ARBA00022729"/>
    </source>
</evidence>
<keyword evidence="5" id="KW-0175">Coiled coil</keyword>
<comment type="similarity">
    <text evidence="2">Belongs to the bacterial solute-binding protein 7 family.</text>
</comment>